<feature type="compositionally biased region" description="Gly residues" evidence="2">
    <location>
        <begin position="127"/>
        <end position="142"/>
    </location>
</feature>
<protein>
    <submittedName>
        <fullName evidence="4">Uncharacterized conserved protein BCN92</fullName>
    </submittedName>
</protein>
<accession>A0A0N7LBJ6</accession>
<keyword evidence="5" id="KW-1185">Reference proteome</keyword>
<dbReference type="Pfam" id="PF05347">
    <property type="entry name" value="Complex1_LYR"/>
    <property type="match status" value="1"/>
</dbReference>
<evidence type="ECO:0000256" key="1">
    <source>
        <dbReference type="ARBA" id="ARBA00009508"/>
    </source>
</evidence>
<dbReference type="InterPro" id="IPR008011">
    <property type="entry name" value="Complex1_LYR_dom"/>
</dbReference>
<evidence type="ECO:0000256" key="2">
    <source>
        <dbReference type="SAM" id="MobiDB-lite"/>
    </source>
</evidence>
<dbReference type="Proteomes" id="UP000054845">
    <property type="component" value="Unassembled WGS sequence"/>
</dbReference>
<dbReference type="GO" id="GO:0016226">
    <property type="term" value="P:iron-sulfur cluster assembly"/>
    <property type="evidence" value="ECO:0007669"/>
    <property type="project" value="InterPro"/>
</dbReference>
<proteinExistence type="inferred from homology"/>
<feature type="region of interest" description="Disordered" evidence="2">
    <location>
        <begin position="52"/>
        <end position="85"/>
    </location>
</feature>
<dbReference type="InterPro" id="IPR051522">
    <property type="entry name" value="ISC_assembly_LYR"/>
</dbReference>
<evidence type="ECO:0000313" key="5">
    <source>
        <dbReference type="Proteomes" id="UP000054845"/>
    </source>
</evidence>
<dbReference type="OrthoDB" id="275715at2759"/>
<dbReference type="AlphaFoldDB" id="A0A0N7LBJ6"/>
<feature type="region of interest" description="Disordered" evidence="2">
    <location>
        <begin position="126"/>
        <end position="158"/>
    </location>
</feature>
<comment type="similarity">
    <text evidence="1">Belongs to the complex I LYR family.</text>
</comment>
<dbReference type="PANTHER" id="PTHR13166">
    <property type="entry name" value="PROTEIN C6ORF149"/>
    <property type="match status" value="1"/>
</dbReference>
<sequence length="158" mass="16767">MSGAPTRSNLLRLYRDYMRTAQSFSSYNFRTYFQRRSRDMFRSALLPEHVATSSPYSQSGNVTEPVSPSTLTSTPSTGLSSPATQDERLKAWYDSARKDLAVLRRSALTNQMYAGEKLVVEQPRLVVGGGGAGGEAATGGSGQPVSGPQSGGGAPPSG</sequence>
<dbReference type="STRING" id="401625.A0A0N7LBJ6"/>
<feature type="domain" description="Complex 1 LYR protein" evidence="3">
    <location>
        <begin position="11"/>
        <end position="43"/>
    </location>
</feature>
<dbReference type="GO" id="GO:1990221">
    <property type="term" value="C:L-cysteine desulfurase complex"/>
    <property type="evidence" value="ECO:0007669"/>
    <property type="project" value="TreeGrafter"/>
</dbReference>
<dbReference type="CDD" id="cd20264">
    <property type="entry name" value="Complex1_LYR_LYRM4"/>
    <property type="match status" value="1"/>
</dbReference>
<evidence type="ECO:0000313" key="4">
    <source>
        <dbReference type="EMBL" id="CEH19570.1"/>
    </source>
</evidence>
<dbReference type="PANTHER" id="PTHR13166:SF7">
    <property type="entry name" value="LYR MOTIF-CONTAINING PROTEIN 4"/>
    <property type="match status" value="1"/>
</dbReference>
<organism evidence="4 5">
    <name type="scientific">Ceraceosorus bombacis</name>
    <dbReference type="NCBI Taxonomy" id="401625"/>
    <lineage>
        <taxon>Eukaryota</taxon>
        <taxon>Fungi</taxon>
        <taxon>Dikarya</taxon>
        <taxon>Basidiomycota</taxon>
        <taxon>Ustilaginomycotina</taxon>
        <taxon>Exobasidiomycetes</taxon>
        <taxon>Ceraceosorales</taxon>
        <taxon>Ceraceosoraceae</taxon>
        <taxon>Ceraceosorus</taxon>
    </lineage>
</organism>
<feature type="compositionally biased region" description="Polar residues" evidence="2">
    <location>
        <begin position="52"/>
        <end position="62"/>
    </location>
</feature>
<feature type="compositionally biased region" description="Low complexity" evidence="2">
    <location>
        <begin position="63"/>
        <end position="84"/>
    </location>
</feature>
<reference evidence="4 5" key="1">
    <citation type="submission" date="2014-09" db="EMBL/GenBank/DDBJ databases">
        <authorList>
            <person name="Magalhaes I.L.F."/>
            <person name="Oliveira U."/>
            <person name="Santos F.R."/>
            <person name="Vidigal T.H.D.A."/>
            <person name="Brescovit A.D."/>
            <person name="Santos A.J."/>
        </authorList>
    </citation>
    <scope>NUCLEOTIDE SEQUENCE [LARGE SCALE GENOMIC DNA]</scope>
</reference>
<dbReference type="EMBL" id="CCYA01000389">
    <property type="protein sequence ID" value="CEH19570.1"/>
    <property type="molecule type" value="Genomic_DNA"/>
</dbReference>
<name>A0A0N7LBJ6_9BASI</name>
<dbReference type="GO" id="GO:0005739">
    <property type="term" value="C:mitochondrion"/>
    <property type="evidence" value="ECO:0007669"/>
    <property type="project" value="TreeGrafter"/>
</dbReference>
<dbReference type="InterPro" id="IPR045297">
    <property type="entry name" value="Complex1_LYR_LYRM4"/>
</dbReference>
<feature type="compositionally biased region" description="Gly residues" evidence="2">
    <location>
        <begin position="149"/>
        <end position="158"/>
    </location>
</feature>
<evidence type="ECO:0000259" key="3">
    <source>
        <dbReference type="Pfam" id="PF05347"/>
    </source>
</evidence>